<dbReference type="GO" id="GO:0005524">
    <property type="term" value="F:ATP binding"/>
    <property type="evidence" value="ECO:0007669"/>
    <property type="project" value="UniProtKB-UniRule"/>
</dbReference>
<dbReference type="Pfam" id="PF00270">
    <property type="entry name" value="DEAD"/>
    <property type="match status" value="1"/>
</dbReference>
<evidence type="ECO:0000256" key="2">
    <source>
        <dbReference type="ARBA" id="ARBA00022801"/>
    </source>
</evidence>
<dbReference type="InterPro" id="IPR011545">
    <property type="entry name" value="DEAD/DEAH_box_helicase_dom"/>
</dbReference>
<comment type="catalytic activity">
    <reaction evidence="6">
        <text>ATP + H2O = ADP + phosphate + H(+)</text>
        <dbReference type="Rhea" id="RHEA:13065"/>
        <dbReference type="ChEBI" id="CHEBI:15377"/>
        <dbReference type="ChEBI" id="CHEBI:15378"/>
        <dbReference type="ChEBI" id="CHEBI:30616"/>
        <dbReference type="ChEBI" id="CHEBI:43474"/>
        <dbReference type="ChEBI" id="CHEBI:456216"/>
        <dbReference type="EC" id="3.6.4.13"/>
    </reaction>
</comment>
<dbReference type="CTD" id="6754124"/>
<keyword evidence="6" id="KW-0694">RNA-binding</keyword>
<dbReference type="GeneID" id="6754124"/>
<dbReference type="eggNOG" id="KOG0330">
    <property type="taxonomic scope" value="Eukaryota"/>
</dbReference>
<name>B3RYD8_TRIAD</name>
<feature type="non-terminal residue" evidence="9">
    <location>
        <position position="1"/>
    </location>
</feature>
<evidence type="ECO:0000256" key="6">
    <source>
        <dbReference type="RuleBase" id="RU365068"/>
    </source>
</evidence>
<dbReference type="EC" id="3.6.4.13" evidence="6"/>
<comment type="similarity">
    <text evidence="6">Belongs to the DEAD box helicase family.</text>
</comment>
<dbReference type="PANTHER" id="PTHR24031">
    <property type="entry name" value="RNA HELICASE"/>
    <property type="match status" value="1"/>
</dbReference>
<dbReference type="SUPFAM" id="SSF52540">
    <property type="entry name" value="P-loop containing nucleoside triphosphate hydrolases"/>
    <property type="match status" value="1"/>
</dbReference>
<evidence type="ECO:0000256" key="4">
    <source>
        <dbReference type="ARBA" id="ARBA00022840"/>
    </source>
</evidence>
<dbReference type="GO" id="GO:0003724">
    <property type="term" value="F:RNA helicase activity"/>
    <property type="evidence" value="ECO:0007669"/>
    <property type="project" value="UniProtKB-EC"/>
</dbReference>
<dbReference type="GO" id="GO:0003723">
    <property type="term" value="F:RNA binding"/>
    <property type="evidence" value="ECO:0007669"/>
    <property type="project" value="UniProtKB-UniRule"/>
</dbReference>
<comment type="domain">
    <text evidence="6">The Q motif is unique to and characteristic of the DEAD box family of RNA helicases and controls ATP binding and hydrolysis.</text>
</comment>
<keyword evidence="4 6" id="KW-0067">ATP-binding</keyword>
<comment type="function">
    <text evidence="6">RNA helicase.</text>
</comment>
<proteinExistence type="inferred from homology"/>
<dbReference type="KEGG" id="tad:TRIADDRAFT_7635"/>
<dbReference type="HOGENOM" id="CLU_2405796_0_0_1"/>
<keyword evidence="1 6" id="KW-0547">Nucleotide-binding</keyword>
<evidence type="ECO:0000313" key="9">
    <source>
        <dbReference type="EMBL" id="EDV24581.1"/>
    </source>
</evidence>
<dbReference type="InterPro" id="IPR014014">
    <property type="entry name" value="RNA_helicase_DEAD_Q_motif"/>
</dbReference>
<feature type="domain" description="Helicase ATP-binding" evidence="7">
    <location>
        <begin position="32"/>
        <end position="93"/>
    </location>
</feature>
<dbReference type="GO" id="GO:0016787">
    <property type="term" value="F:hydrolase activity"/>
    <property type="evidence" value="ECO:0007669"/>
    <property type="project" value="UniProtKB-KW"/>
</dbReference>
<dbReference type="InterPro" id="IPR027417">
    <property type="entry name" value="P-loop_NTPase"/>
</dbReference>
<dbReference type="RefSeq" id="XP_002112471.1">
    <property type="nucleotide sequence ID" value="XM_002112435.1"/>
</dbReference>
<dbReference type="AlphaFoldDB" id="B3RYD8"/>
<dbReference type="EMBL" id="DS985245">
    <property type="protein sequence ID" value="EDV24581.1"/>
    <property type="molecule type" value="Genomic_DNA"/>
</dbReference>
<accession>B3RYD8</accession>
<evidence type="ECO:0000259" key="8">
    <source>
        <dbReference type="PROSITE" id="PS51195"/>
    </source>
</evidence>
<keyword evidence="10" id="KW-1185">Reference proteome</keyword>
<dbReference type="InParanoid" id="B3RYD8"/>
<keyword evidence="3 6" id="KW-0347">Helicase</keyword>
<protein>
    <recommendedName>
        <fullName evidence="6">ATP-dependent RNA helicase</fullName>
        <ecNumber evidence="6">3.6.4.13</ecNumber>
    </recommendedName>
</protein>
<feature type="domain" description="DEAD-box RNA helicase Q" evidence="8">
    <location>
        <begin position="1"/>
        <end position="29"/>
    </location>
</feature>
<dbReference type="PROSITE" id="PS51195">
    <property type="entry name" value="Q_MOTIF"/>
    <property type="match status" value="1"/>
</dbReference>
<dbReference type="STRING" id="10228.B3RYD8"/>
<evidence type="ECO:0000256" key="5">
    <source>
        <dbReference type="PROSITE-ProRule" id="PRU00552"/>
    </source>
</evidence>
<organism evidence="9 10">
    <name type="scientific">Trichoplax adhaerens</name>
    <name type="common">Trichoplax reptans</name>
    <dbReference type="NCBI Taxonomy" id="10228"/>
    <lineage>
        <taxon>Eukaryota</taxon>
        <taxon>Metazoa</taxon>
        <taxon>Placozoa</taxon>
        <taxon>Uniplacotomia</taxon>
        <taxon>Trichoplacea</taxon>
        <taxon>Trichoplacidae</taxon>
        <taxon>Trichoplax</taxon>
    </lineage>
</organism>
<dbReference type="PhylomeDB" id="B3RYD8"/>
<dbReference type="PROSITE" id="PS51192">
    <property type="entry name" value="HELICASE_ATP_BIND_1"/>
    <property type="match status" value="1"/>
</dbReference>
<feature type="non-terminal residue" evidence="9">
    <location>
        <position position="93"/>
    </location>
</feature>
<dbReference type="InterPro" id="IPR014001">
    <property type="entry name" value="Helicase_ATP-bd"/>
</dbReference>
<evidence type="ECO:0000313" key="10">
    <source>
        <dbReference type="Proteomes" id="UP000009022"/>
    </source>
</evidence>
<evidence type="ECO:0000259" key="7">
    <source>
        <dbReference type="PROSITE" id="PS51192"/>
    </source>
</evidence>
<dbReference type="Gene3D" id="3.40.50.300">
    <property type="entry name" value="P-loop containing nucleotide triphosphate hydrolases"/>
    <property type="match status" value="1"/>
</dbReference>
<dbReference type="Proteomes" id="UP000009022">
    <property type="component" value="Unassembled WGS sequence"/>
</dbReference>
<gene>
    <name evidence="9" type="ORF">TRIADDRAFT_7635</name>
</gene>
<dbReference type="OrthoDB" id="10261904at2759"/>
<evidence type="ECO:0000256" key="3">
    <source>
        <dbReference type="ARBA" id="ARBA00022806"/>
    </source>
</evidence>
<feature type="short sequence motif" description="Q motif" evidence="5">
    <location>
        <begin position="1"/>
        <end position="29"/>
    </location>
</feature>
<reference evidence="9 10" key="1">
    <citation type="journal article" date="2008" name="Nature">
        <title>The Trichoplax genome and the nature of placozoans.</title>
        <authorList>
            <person name="Srivastava M."/>
            <person name="Begovic E."/>
            <person name="Chapman J."/>
            <person name="Putnam N.H."/>
            <person name="Hellsten U."/>
            <person name="Kawashima T."/>
            <person name="Kuo A."/>
            <person name="Mitros T."/>
            <person name="Salamov A."/>
            <person name="Carpenter M.L."/>
            <person name="Signorovitch A.Y."/>
            <person name="Moreno M.A."/>
            <person name="Kamm K."/>
            <person name="Grimwood J."/>
            <person name="Schmutz J."/>
            <person name="Shapiro H."/>
            <person name="Grigoriev I.V."/>
            <person name="Buss L.W."/>
            <person name="Schierwater B."/>
            <person name="Dellaporta S.L."/>
            <person name="Rokhsar D.S."/>
        </authorList>
    </citation>
    <scope>NUCLEOTIDE SEQUENCE [LARGE SCALE GENOMIC DNA]</scope>
    <source>
        <strain evidence="9 10">Grell-BS-1999</strain>
    </source>
</reference>
<evidence type="ECO:0000256" key="1">
    <source>
        <dbReference type="ARBA" id="ARBA00022741"/>
    </source>
</evidence>
<sequence>TSFHHLGILNGVSNQLKKIQLIKPTPIQCLAIPPILNRYDAIIESHSGTGKTFAFLLPSIQDSKQPFSTVIIVPTRELAMQIVYNANRIETLC</sequence>
<keyword evidence="2 6" id="KW-0378">Hydrolase</keyword>